<evidence type="ECO:0000313" key="3">
    <source>
        <dbReference type="Proteomes" id="UP000815325"/>
    </source>
</evidence>
<feature type="compositionally biased region" description="Low complexity" evidence="1">
    <location>
        <begin position="135"/>
        <end position="158"/>
    </location>
</feature>
<comment type="caution">
    <text evidence="2">The sequence shown here is derived from an EMBL/GenBank/DDBJ whole genome shotgun (WGS) entry which is preliminary data.</text>
</comment>
<evidence type="ECO:0000256" key="1">
    <source>
        <dbReference type="SAM" id="MobiDB-lite"/>
    </source>
</evidence>
<feature type="region of interest" description="Disordered" evidence="1">
    <location>
        <begin position="32"/>
        <end position="73"/>
    </location>
</feature>
<feature type="compositionally biased region" description="Gly residues" evidence="1">
    <location>
        <begin position="52"/>
        <end position="61"/>
    </location>
</feature>
<dbReference type="Proteomes" id="UP000815325">
    <property type="component" value="Unassembled WGS sequence"/>
</dbReference>
<reference evidence="2" key="1">
    <citation type="submission" date="2017-08" db="EMBL/GenBank/DDBJ databases">
        <authorList>
            <person name="Polle J.E."/>
            <person name="Barry K."/>
            <person name="Cushman J."/>
            <person name="Schmutz J."/>
            <person name="Tran D."/>
            <person name="Hathwaick L.T."/>
            <person name="Yim W.C."/>
            <person name="Jenkins J."/>
            <person name="Mckie-Krisberg Z.M."/>
            <person name="Prochnik S."/>
            <person name="Lindquist E."/>
            <person name="Dockter R.B."/>
            <person name="Adam C."/>
            <person name="Molina H."/>
            <person name="Bunkerborg J."/>
            <person name="Jin E."/>
            <person name="Buchheim M."/>
            <person name="Magnuson J."/>
        </authorList>
    </citation>
    <scope>NUCLEOTIDE SEQUENCE</scope>
    <source>
        <strain evidence="2">CCAP 19/18</strain>
    </source>
</reference>
<protein>
    <submittedName>
        <fullName evidence="2">Uncharacterized protein</fullName>
    </submittedName>
</protein>
<feature type="region of interest" description="Disordered" evidence="1">
    <location>
        <begin position="98"/>
        <end position="158"/>
    </location>
</feature>
<accession>A0ABQ7FU29</accession>
<sequence length="158" mass="15236">MQEASATLHPLAYVQGPSSAELAAMPTLASAVAGEAQPSAGPGTASSAQGDMAGGIGGSGLGIALDPQQQGRLAREEAAAAARALGFASADDLEASVALQASLDEKKDQPQPSSSPPPSGSGAPSFAQLARMGFAATGPALGSSPPSSGAALQAQVRN</sequence>
<gene>
    <name evidence="2" type="ORF">DUNSADRAFT_5836</name>
</gene>
<name>A0ABQ7FU29_DUNSA</name>
<proteinExistence type="predicted"/>
<dbReference type="EMBL" id="MU071651">
    <property type="protein sequence ID" value="KAF5825934.1"/>
    <property type="molecule type" value="Genomic_DNA"/>
</dbReference>
<evidence type="ECO:0000313" key="2">
    <source>
        <dbReference type="EMBL" id="KAF5825934.1"/>
    </source>
</evidence>
<organism evidence="2 3">
    <name type="scientific">Dunaliella salina</name>
    <name type="common">Green alga</name>
    <name type="synonym">Protococcus salinus</name>
    <dbReference type="NCBI Taxonomy" id="3046"/>
    <lineage>
        <taxon>Eukaryota</taxon>
        <taxon>Viridiplantae</taxon>
        <taxon>Chlorophyta</taxon>
        <taxon>core chlorophytes</taxon>
        <taxon>Chlorophyceae</taxon>
        <taxon>CS clade</taxon>
        <taxon>Chlamydomonadales</taxon>
        <taxon>Dunaliellaceae</taxon>
        <taxon>Dunaliella</taxon>
    </lineage>
</organism>
<keyword evidence="3" id="KW-1185">Reference proteome</keyword>